<accession>A0A842H8H1</accession>
<comment type="caution">
    <text evidence="3">The sequence shown here is derived from an EMBL/GenBank/DDBJ whole genome shotgun (WGS) entry which is preliminary data.</text>
</comment>
<evidence type="ECO:0000313" key="4">
    <source>
        <dbReference type="Proteomes" id="UP000546464"/>
    </source>
</evidence>
<dbReference type="Proteomes" id="UP000546464">
    <property type="component" value="Unassembled WGS sequence"/>
</dbReference>
<dbReference type="SUPFAM" id="SSF52540">
    <property type="entry name" value="P-loop containing nucleoside triphosphate hydrolases"/>
    <property type="match status" value="1"/>
</dbReference>
<evidence type="ECO:0000256" key="1">
    <source>
        <dbReference type="SAM" id="MobiDB-lite"/>
    </source>
</evidence>
<dbReference type="GO" id="GO:0016887">
    <property type="term" value="F:ATP hydrolysis activity"/>
    <property type="evidence" value="ECO:0007669"/>
    <property type="project" value="InterPro"/>
</dbReference>
<dbReference type="AlphaFoldDB" id="A0A842H8H1"/>
<feature type="domain" description="ORC1/DEAH AAA+ ATPase" evidence="2">
    <location>
        <begin position="150"/>
        <end position="268"/>
    </location>
</feature>
<name>A0A842H8H1_9BACT</name>
<gene>
    <name evidence="3" type="ORF">H5P28_00200</name>
</gene>
<keyword evidence="3" id="KW-0067">ATP-binding</keyword>
<proteinExistence type="predicted"/>
<dbReference type="InterPro" id="IPR027417">
    <property type="entry name" value="P-loop_NTPase"/>
</dbReference>
<keyword evidence="4" id="KW-1185">Reference proteome</keyword>
<dbReference type="RefSeq" id="WP_185673711.1">
    <property type="nucleotide sequence ID" value="NZ_JACHVB010000004.1"/>
</dbReference>
<dbReference type="InterPro" id="IPR049945">
    <property type="entry name" value="AAA_22"/>
</dbReference>
<dbReference type="EMBL" id="JACHVB010000004">
    <property type="protein sequence ID" value="MBC2592672.1"/>
    <property type="molecule type" value="Genomic_DNA"/>
</dbReference>
<keyword evidence="3" id="KW-0547">Nucleotide-binding</keyword>
<reference evidence="3 4" key="1">
    <citation type="submission" date="2020-07" db="EMBL/GenBank/DDBJ databases">
        <authorList>
            <person name="Feng X."/>
        </authorList>
    </citation>
    <scope>NUCLEOTIDE SEQUENCE [LARGE SCALE GENOMIC DNA]</scope>
    <source>
        <strain evidence="3 4">JCM31066</strain>
    </source>
</reference>
<feature type="region of interest" description="Disordered" evidence="1">
    <location>
        <begin position="1"/>
        <end position="21"/>
    </location>
</feature>
<protein>
    <submittedName>
        <fullName evidence="3">ATP-binding protein</fullName>
    </submittedName>
</protein>
<sequence>MSQTSAAAADDGGKQNYRSENGKKQVILRDDHILPRLEIYPEEVRDGVYWLAGYVREECGRDLKVLEAKCKALGLSRSCSHTYFTKILNFTYPFAAGREDMRQNFLATVEALQGDAETSARAGRVPFSESTVWHQIRDYIDVRRVRDAVCRFGLVVGATGSQKTACSKHYRDLYPQYVAYVDAPARPVMSEFITDLAACFGGPVGESRSKKEQRIAGAVRANRTIIVENIQRLHREDKGWQQPIFDYLTKLQDATGCTVIMTCTVDFLKKFQTGTDAGYFEQLEGRCGGAEEFLILDEWPCRADCLQAANAFGLVDAERYAAELEKMTRRRGRIRILYNRLQKAVRLARAEGVPLTYDILTSI</sequence>
<dbReference type="Pfam" id="PF13401">
    <property type="entry name" value="AAA_22"/>
    <property type="match status" value="1"/>
</dbReference>
<evidence type="ECO:0000313" key="3">
    <source>
        <dbReference type="EMBL" id="MBC2592672.1"/>
    </source>
</evidence>
<dbReference type="GO" id="GO:0005524">
    <property type="term" value="F:ATP binding"/>
    <property type="evidence" value="ECO:0007669"/>
    <property type="project" value="UniProtKB-KW"/>
</dbReference>
<evidence type="ECO:0000259" key="2">
    <source>
        <dbReference type="Pfam" id="PF13401"/>
    </source>
</evidence>
<organism evidence="3 4">
    <name type="scientific">Ruficoccus amylovorans</name>
    <dbReference type="NCBI Taxonomy" id="1804625"/>
    <lineage>
        <taxon>Bacteria</taxon>
        <taxon>Pseudomonadati</taxon>
        <taxon>Verrucomicrobiota</taxon>
        <taxon>Opitutia</taxon>
        <taxon>Puniceicoccales</taxon>
        <taxon>Cerasicoccaceae</taxon>
        <taxon>Ruficoccus</taxon>
    </lineage>
</organism>